<dbReference type="Proteomes" id="UP000225706">
    <property type="component" value="Unassembled WGS sequence"/>
</dbReference>
<feature type="compositionally biased region" description="Acidic residues" evidence="1">
    <location>
        <begin position="35"/>
        <end position="47"/>
    </location>
</feature>
<evidence type="ECO:0000259" key="2">
    <source>
        <dbReference type="Pfam" id="PF20478"/>
    </source>
</evidence>
<name>A0A2B4R9J5_STYPI</name>
<evidence type="ECO:0000256" key="1">
    <source>
        <dbReference type="SAM" id="MobiDB-lite"/>
    </source>
</evidence>
<dbReference type="AlphaFoldDB" id="A0A2B4R9J5"/>
<accession>A0A2B4R9J5</accession>
<organism evidence="3 4">
    <name type="scientific">Stylophora pistillata</name>
    <name type="common">Smooth cauliflower coral</name>
    <dbReference type="NCBI Taxonomy" id="50429"/>
    <lineage>
        <taxon>Eukaryota</taxon>
        <taxon>Metazoa</taxon>
        <taxon>Cnidaria</taxon>
        <taxon>Anthozoa</taxon>
        <taxon>Hexacorallia</taxon>
        <taxon>Scleractinia</taxon>
        <taxon>Astrocoeniina</taxon>
        <taxon>Pocilloporidae</taxon>
        <taxon>Stylophora</taxon>
    </lineage>
</organism>
<comment type="caution">
    <text evidence="3">The sequence shown here is derived from an EMBL/GenBank/DDBJ whole genome shotgun (WGS) entry which is preliminary data.</text>
</comment>
<dbReference type="PANTHER" id="PTHR36981:SF1">
    <property type="entry name" value="P2X PURINORECEPTOR 7 INTRACELLULAR DOMAIN-CONTAINING PROTEIN"/>
    <property type="match status" value="1"/>
</dbReference>
<feature type="domain" description="P2X purinoreceptor 7 intracellular" evidence="2">
    <location>
        <begin position="64"/>
        <end position="208"/>
    </location>
</feature>
<dbReference type="STRING" id="50429.A0A2B4R9J5"/>
<protein>
    <recommendedName>
        <fullName evidence="2">P2X purinoreceptor 7 intracellular domain-containing protein</fullName>
    </recommendedName>
</protein>
<reference evidence="4" key="1">
    <citation type="journal article" date="2017" name="bioRxiv">
        <title>Comparative analysis of the genomes of Stylophora pistillata and Acropora digitifera provides evidence for extensive differences between species of corals.</title>
        <authorList>
            <person name="Voolstra C.R."/>
            <person name="Li Y."/>
            <person name="Liew Y.J."/>
            <person name="Baumgarten S."/>
            <person name="Zoccola D."/>
            <person name="Flot J.-F."/>
            <person name="Tambutte S."/>
            <person name="Allemand D."/>
            <person name="Aranda M."/>
        </authorList>
    </citation>
    <scope>NUCLEOTIDE SEQUENCE [LARGE SCALE GENOMIC DNA]</scope>
</reference>
<proteinExistence type="predicted"/>
<gene>
    <name evidence="3" type="ORF">AWC38_SpisGene22063</name>
</gene>
<dbReference type="PANTHER" id="PTHR36981">
    <property type="entry name" value="ZGC:195170"/>
    <property type="match status" value="1"/>
</dbReference>
<keyword evidence="4" id="KW-1185">Reference proteome</keyword>
<feature type="region of interest" description="Disordered" evidence="1">
    <location>
        <begin position="1"/>
        <end position="73"/>
    </location>
</feature>
<dbReference type="InterPro" id="IPR046815">
    <property type="entry name" value="P2RX7_C"/>
</dbReference>
<dbReference type="Pfam" id="PF20478">
    <property type="entry name" value="P2RX7_C"/>
    <property type="match status" value="1"/>
</dbReference>
<evidence type="ECO:0000313" key="3">
    <source>
        <dbReference type="EMBL" id="PFX13826.1"/>
    </source>
</evidence>
<sequence>MSRENLQSFSDSDESCNESDHSESSSSSSRAELGNSEEENMVEEPYQDEPLASDSDQDLEDGDEETDVDGLRPSTLEARFEGQINVNEWCKCQHCHGEALEDAMEFRCCHEVINAIGKLVFDGSIENIKCITQHEDFSALINPTVLMQVGPLLRYRRQTGSTQNEFLRSVAYRWLIRWLCGFMGWDNRRPLCACVYSAVRNKYPSSHKRGYKPVEDEQPGH</sequence>
<evidence type="ECO:0000313" key="4">
    <source>
        <dbReference type="Proteomes" id="UP000225706"/>
    </source>
</evidence>
<feature type="compositionally biased region" description="Acidic residues" evidence="1">
    <location>
        <begin position="55"/>
        <end position="68"/>
    </location>
</feature>
<dbReference type="OrthoDB" id="5987625at2759"/>
<dbReference type="EMBL" id="LSMT01000888">
    <property type="protein sequence ID" value="PFX13826.1"/>
    <property type="molecule type" value="Genomic_DNA"/>
</dbReference>